<dbReference type="EMBL" id="JACOOS010000050">
    <property type="protein sequence ID" value="MBC5679318.1"/>
    <property type="molecule type" value="Genomic_DNA"/>
</dbReference>
<evidence type="ECO:0000259" key="8">
    <source>
        <dbReference type="PROSITE" id="PS51900"/>
    </source>
</evidence>
<evidence type="ECO:0000256" key="4">
    <source>
        <dbReference type="ARBA" id="ARBA00023125"/>
    </source>
</evidence>
<evidence type="ECO:0000259" key="7">
    <source>
        <dbReference type="PROSITE" id="PS51898"/>
    </source>
</evidence>
<dbReference type="Gene3D" id="1.10.443.10">
    <property type="entry name" value="Intergrase catalytic core"/>
    <property type="match status" value="1"/>
</dbReference>
<dbReference type="InterPro" id="IPR011010">
    <property type="entry name" value="DNA_brk_join_enz"/>
</dbReference>
<dbReference type="Pfam" id="PF00589">
    <property type="entry name" value="Phage_integrase"/>
    <property type="match status" value="1"/>
</dbReference>
<accession>A0ABR7FVT3</accession>
<dbReference type="SUPFAM" id="SSF56349">
    <property type="entry name" value="DNA breaking-rejoining enzymes"/>
    <property type="match status" value="1"/>
</dbReference>
<dbReference type="InterPro" id="IPR002104">
    <property type="entry name" value="Integrase_catalytic"/>
</dbReference>
<feature type="domain" description="Core-binding (CB)" evidence="8">
    <location>
        <begin position="15"/>
        <end position="108"/>
    </location>
</feature>
<dbReference type="PROSITE" id="PS51900">
    <property type="entry name" value="CB"/>
    <property type="match status" value="1"/>
</dbReference>
<dbReference type="InterPro" id="IPR013762">
    <property type="entry name" value="Integrase-like_cat_sf"/>
</dbReference>
<evidence type="ECO:0000256" key="3">
    <source>
        <dbReference type="ARBA" id="ARBA00022908"/>
    </source>
</evidence>
<dbReference type="PROSITE" id="PS51898">
    <property type="entry name" value="TYR_RECOMBINASE"/>
    <property type="match status" value="1"/>
</dbReference>
<evidence type="ECO:0000256" key="2">
    <source>
        <dbReference type="ARBA" id="ARBA00008857"/>
    </source>
</evidence>
<evidence type="ECO:0000313" key="10">
    <source>
        <dbReference type="Proteomes" id="UP000635828"/>
    </source>
</evidence>
<feature type="domain" description="Tyr recombinase" evidence="7">
    <location>
        <begin position="132"/>
        <end position="324"/>
    </location>
</feature>
<keyword evidence="3" id="KW-0229">DNA integration</keyword>
<name>A0ABR7FVT3_9FIRM</name>
<evidence type="ECO:0000256" key="5">
    <source>
        <dbReference type="ARBA" id="ARBA00023172"/>
    </source>
</evidence>
<evidence type="ECO:0000256" key="1">
    <source>
        <dbReference type="ARBA" id="ARBA00003283"/>
    </source>
</evidence>
<dbReference type="InterPro" id="IPR010998">
    <property type="entry name" value="Integrase_recombinase_N"/>
</dbReference>
<comment type="function">
    <text evidence="1">Site-specific tyrosine recombinase, which acts by catalyzing the cutting and rejoining of the recombining DNA molecules.</text>
</comment>
<keyword evidence="5" id="KW-0233">DNA recombination</keyword>
<gene>
    <name evidence="9" type="ORF">H8S22_17820</name>
</gene>
<evidence type="ECO:0000256" key="6">
    <source>
        <dbReference type="PROSITE-ProRule" id="PRU01248"/>
    </source>
</evidence>
<sequence length="349" mass="40350">MGYLKRNRAKDHDSVFFWETAACFLNHELPKIRKKSTNTVTAYRISLNICIDYLEDVKGIQREKICFCDLKKENLKDFLVWMGQEKKWSPKTCNLRMTAVRSLLSFAAEECMDITYLFAASKTIRSLNVPGREIEYFEDDQLSGILEAPGKEKRSERRNRMLLILGYDAAMRVGELIDLNVENIHLDAEIPYVRILGKGEKYRSVPLMGKTVEHLRKYLYEFHGDISDPSAPLFYAVTHGRIHSLSDDCIQKVLKKYTEKCRVNGIHMPANVHFHMLRKTRAMNLYQEGCPLSYIQQMLGHENISTTSGFYAFVTLNTLAEAIGKANPDRKNTEKSWKKAETAKILYRL</sequence>
<proteinExistence type="inferred from homology"/>
<protein>
    <submittedName>
        <fullName evidence="9">Tyrosine-type recombinase/integrase</fullName>
    </submittedName>
</protein>
<dbReference type="PANTHER" id="PTHR30349:SF81">
    <property type="entry name" value="TYROSINE RECOMBINASE XERC"/>
    <property type="match status" value="1"/>
</dbReference>
<dbReference type="InterPro" id="IPR050090">
    <property type="entry name" value="Tyrosine_recombinase_XerCD"/>
</dbReference>
<dbReference type="Proteomes" id="UP000635828">
    <property type="component" value="Unassembled WGS sequence"/>
</dbReference>
<dbReference type="RefSeq" id="WP_081723908.1">
    <property type="nucleotide sequence ID" value="NZ_JACOOS010000050.1"/>
</dbReference>
<dbReference type="Gene3D" id="1.10.150.130">
    <property type="match status" value="1"/>
</dbReference>
<keyword evidence="4 6" id="KW-0238">DNA-binding</keyword>
<dbReference type="InterPro" id="IPR004107">
    <property type="entry name" value="Integrase_SAM-like_N"/>
</dbReference>
<organism evidence="9 10">
    <name type="scientific">Anaerostipes hominis</name>
    <name type="common">ex Liu et al. 2021</name>
    <dbReference type="NCBI Taxonomy" id="2763018"/>
    <lineage>
        <taxon>Bacteria</taxon>
        <taxon>Bacillati</taxon>
        <taxon>Bacillota</taxon>
        <taxon>Clostridia</taxon>
        <taxon>Lachnospirales</taxon>
        <taxon>Lachnospiraceae</taxon>
        <taxon>Anaerostipes</taxon>
    </lineage>
</organism>
<dbReference type="PANTHER" id="PTHR30349">
    <property type="entry name" value="PHAGE INTEGRASE-RELATED"/>
    <property type="match status" value="1"/>
</dbReference>
<comment type="similarity">
    <text evidence="2">Belongs to the 'phage' integrase family.</text>
</comment>
<evidence type="ECO:0000313" key="9">
    <source>
        <dbReference type="EMBL" id="MBC5679318.1"/>
    </source>
</evidence>
<dbReference type="Pfam" id="PF02899">
    <property type="entry name" value="Phage_int_SAM_1"/>
    <property type="match status" value="1"/>
</dbReference>
<keyword evidence="10" id="KW-1185">Reference proteome</keyword>
<reference evidence="9 10" key="1">
    <citation type="submission" date="2020-08" db="EMBL/GenBank/DDBJ databases">
        <title>Genome public.</title>
        <authorList>
            <person name="Liu C."/>
            <person name="Sun Q."/>
        </authorList>
    </citation>
    <scope>NUCLEOTIDE SEQUENCE [LARGE SCALE GENOMIC DNA]</scope>
    <source>
        <strain evidence="9 10">NSJ-7</strain>
    </source>
</reference>
<comment type="caution">
    <text evidence="9">The sequence shown here is derived from an EMBL/GenBank/DDBJ whole genome shotgun (WGS) entry which is preliminary data.</text>
</comment>
<dbReference type="InterPro" id="IPR044068">
    <property type="entry name" value="CB"/>
</dbReference>